<keyword evidence="1" id="KW-0472">Membrane</keyword>
<evidence type="ECO:0000256" key="1">
    <source>
        <dbReference type="SAM" id="Phobius"/>
    </source>
</evidence>
<feature type="transmembrane region" description="Helical" evidence="1">
    <location>
        <begin position="6"/>
        <end position="29"/>
    </location>
</feature>
<comment type="caution">
    <text evidence="2">The sequence shown here is derived from an EMBL/GenBank/DDBJ whole genome shotgun (WGS) entry which is preliminary data.</text>
</comment>
<proteinExistence type="predicted"/>
<keyword evidence="3" id="KW-1185">Reference proteome</keyword>
<sequence length="56" mass="6971">MLSIHFIVNIYNDISTSYLQLLIFELLIYKFYMNYYKKLLFFQFLLNAYKNMIMII</sequence>
<dbReference type="EMBL" id="SGXE01000001">
    <property type="protein sequence ID" value="RZS98904.1"/>
    <property type="molecule type" value="Genomic_DNA"/>
</dbReference>
<dbReference type="Proteomes" id="UP000292262">
    <property type="component" value="Unassembled WGS sequence"/>
</dbReference>
<accession>A0A4Q7PEQ0</accession>
<keyword evidence="1" id="KW-1133">Transmembrane helix</keyword>
<reference evidence="2 3" key="1">
    <citation type="submission" date="2019-02" db="EMBL/GenBank/DDBJ databases">
        <title>Genomic Encyclopedia of Type Strains, Phase IV (KMG-IV): sequencing the most valuable type-strain genomes for metagenomic binning, comparative biology and taxonomic classification.</title>
        <authorList>
            <person name="Goeker M."/>
        </authorList>
    </citation>
    <scope>NUCLEOTIDE SEQUENCE [LARGE SCALE GENOMIC DNA]</scope>
    <source>
        <strain evidence="2 3">DSM 17196</strain>
    </source>
</reference>
<name>A0A4Q7PEQ0_9FLAO</name>
<organism evidence="2 3">
    <name type="scientific">Aquimarina brevivitae</name>
    <dbReference type="NCBI Taxonomy" id="323412"/>
    <lineage>
        <taxon>Bacteria</taxon>
        <taxon>Pseudomonadati</taxon>
        <taxon>Bacteroidota</taxon>
        <taxon>Flavobacteriia</taxon>
        <taxon>Flavobacteriales</taxon>
        <taxon>Flavobacteriaceae</taxon>
        <taxon>Aquimarina</taxon>
    </lineage>
</organism>
<keyword evidence="1" id="KW-0812">Transmembrane</keyword>
<protein>
    <submittedName>
        <fullName evidence="2">Uncharacterized protein</fullName>
    </submittedName>
</protein>
<evidence type="ECO:0000313" key="2">
    <source>
        <dbReference type="EMBL" id="RZS98904.1"/>
    </source>
</evidence>
<dbReference type="AlphaFoldDB" id="A0A4Q7PEQ0"/>
<evidence type="ECO:0000313" key="3">
    <source>
        <dbReference type="Proteomes" id="UP000292262"/>
    </source>
</evidence>
<gene>
    <name evidence="2" type="ORF">EV197_0105</name>
</gene>